<dbReference type="InterPro" id="IPR027417">
    <property type="entry name" value="P-loop_NTPase"/>
</dbReference>
<reference evidence="9" key="1">
    <citation type="submission" date="2022-11" db="EMBL/GenBank/DDBJ databases">
        <title>Isolation and characterization of PLA-degrading bacterium Massilia sp. from Antarctic soil.</title>
        <authorList>
            <person name="Sato K."/>
            <person name="Gomez-Fuentes C."/>
            <person name="Ahmad S.A."/>
            <person name="Zulkharnain A."/>
        </authorList>
    </citation>
    <scope>NUCLEOTIDE SEQUENCE</scope>
    <source>
        <strain evidence="9">N-3</strain>
    </source>
</reference>
<evidence type="ECO:0000256" key="5">
    <source>
        <dbReference type="ARBA" id="ARBA00023004"/>
    </source>
</evidence>
<dbReference type="Gene3D" id="3.40.50.300">
    <property type="entry name" value="P-loop containing nucleotide triphosphate hydrolases"/>
    <property type="match status" value="2"/>
</dbReference>
<keyword evidence="7" id="KW-0472">Membrane</keyword>
<evidence type="ECO:0000313" key="9">
    <source>
        <dbReference type="EMBL" id="BDT58024.1"/>
    </source>
</evidence>
<evidence type="ECO:0000256" key="6">
    <source>
        <dbReference type="ARBA" id="ARBA00023065"/>
    </source>
</evidence>
<dbReference type="EMBL" id="AP026966">
    <property type="protein sequence ID" value="BDT58024.1"/>
    <property type="molecule type" value="Genomic_DNA"/>
</dbReference>
<evidence type="ECO:0000256" key="7">
    <source>
        <dbReference type="ARBA" id="ARBA00023136"/>
    </source>
</evidence>
<keyword evidence="4" id="KW-0410">Iron transport</keyword>
<dbReference type="SMART" id="SM00382">
    <property type="entry name" value="AAA"/>
    <property type="match status" value="1"/>
</dbReference>
<dbReference type="InterPro" id="IPR051535">
    <property type="entry name" value="Siderophore_ABC-ATPase"/>
</dbReference>
<evidence type="ECO:0000256" key="3">
    <source>
        <dbReference type="ARBA" id="ARBA00022475"/>
    </source>
</evidence>
<evidence type="ECO:0000256" key="4">
    <source>
        <dbReference type="ARBA" id="ARBA00022496"/>
    </source>
</evidence>
<keyword evidence="10" id="KW-1185">Reference proteome</keyword>
<dbReference type="Pfam" id="PF13476">
    <property type="entry name" value="AAA_23"/>
    <property type="match status" value="1"/>
</dbReference>
<evidence type="ECO:0000256" key="2">
    <source>
        <dbReference type="ARBA" id="ARBA00022448"/>
    </source>
</evidence>
<name>A0ABN6TDB6_9BURK</name>
<proteinExistence type="predicted"/>
<comment type="subcellular location">
    <subcellularLocation>
        <location evidence="1">Cell membrane</location>
        <topology evidence="1">Peripheral membrane protein</topology>
    </subcellularLocation>
</comment>
<organism evidence="9 10">
    <name type="scientific">Massilia varians</name>
    <dbReference type="NCBI Taxonomy" id="457921"/>
    <lineage>
        <taxon>Bacteria</taxon>
        <taxon>Pseudomonadati</taxon>
        <taxon>Pseudomonadota</taxon>
        <taxon>Betaproteobacteria</taxon>
        <taxon>Burkholderiales</taxon>
        <taxon>Oxalobacteraceae</taxon>
        <taxon>Telluria group</taxon>
        <taxon>Massilia</taxon>
    </lineage>
</organism>
<dbReference type="SUPFAM" id="SSF52540">
    <property type="entry name" value="P-loop containing nucleoside triphosphate hydrolases"/>
    <property type="match status" value="1"/>
</dbReference>
<evidence type="ECO:0000259" key="8">
    <source>
        <dbReference type="SMART" id="SM00382"/>
    </source>
</evidence>
<evidence type="ECO:0000313" key="10">
    <source>
        <dbReference type="Proteomes" id="UP001163336"/>
    </source>
</evidence>
<dbReference type="InterPro" id="IPR003593">
    <property type="entry name" value="AAA+_ATPase"/>
</dbReference>
<keyword evidence="2" id="KW-0813">Transport</keyword>
<dbReference type="PANTHER" id="PTHR42771:SF2">
    <property type="entry name" value="IRON(3+)-HYDROXAMATE IMPORT ATP-BINDING PROTEIN FHUC"/>
    <property type="match status" value="1"/>
</dbReference>
<dbReference type="Proteomes" id="UP001163336">
    <property type="component" value="Chromosome"/>
</dbReference>
<evidence type="ECO:0000256" key="1">
    <source>
        <dbReference type="ARBA" id="ARBA00004202"/>
    </source>
</evidence>
<dbReference type="PANTHER" id="PTHR42771">
    <property type="entry name" value="IRON(3+)-HYDROXAMATE IMPORT ATP-BINDING PROTEIN FHUC"/>
    <property type="match status" value="1"/>
</dbReference>
<accession>A0ABN6TDB6</accession>
<feature type="domain" description="AAA+ ATPase" evidence="8">
    <location>
        <begin position="49"/>
        <end position="225"/>
    </location>
</feature>
<protein>
    <recommendedName>
        <fullName evidence="8">AAA+ ATPase domain-containing protein</fullName>
    </recommendedName>
</protein>
<keyword evidence="3" id="KW-1003">Cell membrane</keyword>
<dbReference type="InterPro" id="IPR038729">
    <property type="entry name" value="Rad50/SbcC_AAA"/>
</dbReference>
<gene>
    <name evidence="9" type="ORF">MasN3_15180</name>
</gene>
<keyword evidence="6" id="KW-0406">Ion transport</keyword>
<keyword evidence="5" id="KW-0408">Iron</keyword>
<sequence>MRNLTHYPTMLKTRSYLAEIQLKPSAPLEPAAFPFTLPAIRSLGRLILHPNVTFLVGENGSGKSTLLEAIAVGMGFNAEGGSRNFNFATRASHSSLHEHLRLVRGIERPRDGFFLRAESFYNVSTEIERLDEVPNGTLMRAYGGGRSLHDQSHGEAFLSLFMNRFRKDSFYVLDEPEAALSLQHQLALLSRLHDLVGKRSQFVIATHSPILMAYPNATIYECGEHGIRQVAYEDTEHYRVTHDFLANPSRMLRVLMGEEWGRAANSGLVAKNRR</sequence>